<dbReference type="AlphaFoldDB" id="A0AAV3XJU2"/>
<accession>A0AAV3XJU2</accession>
<comment type="caution">
    <text evidence="1">The sequence shown here is derived from an EMBL/GenBank/DDBJ whole genome shotgun (WGS) entry which is preliminary data.</text>
</comment>
<sequence length="218" mass="24392">MQLKQKSRASLATNPIRAALAPINHGDSSIMPKNRPTSYLEGYQQALEDFAIAQLLTQLQNYSDADFDAAQMNLTQTELESLAAISIRDLTANLDGKAICRPHALAFAGYLNAIRHSSTDISPNLFHPACRKLSVALPEAFPFVNPPRLLYGDKLRWIPDGDKTDWGIAIGRFYSFAPHLCNWTWCYLIWLDCLSPSYAKTVADTAWEDDLERMEEAA</sequence>
<dbReference type="EMBL" id="BLAY01000170">
    <property type="protein sequence ID" value="GET42573.1"/>
    <property type="molecule type" value="Genomic_DNA"/>
</dbReference>
<evidence type="ECO:0000313" key="1">
    <source>
        <dbReference type="EMBL" id="GET42573.1"/>
    </source>
</evidence>
<proteinExistence type="predicted"/>
<reference evidence="1" key="1">
    <citation type="submission" date="2019-10" db="EMBL/GenBank/DDBJ databases">
        <title>Draft genome sequece of Microseira wollei NIES-4236.</title>
        <authorList>
            <person name="Yamaguchi H."/>
            <person name="Suzuki S."/>
            <person name="Kawachi M."/>
        </authorList>
    </citation>
    <scope>NUCLEOTIDE SEQUENCE</scope>
    <source>
        <strain evidence="1">NIES-4236</strain>
    </source>
</reference>
<evidence type="ECO:0000313" key="2">
    <source>
        <dbReference type="Proteomes" id="UP001050975"/>
    </source>
</evidence>
<protein>
    <submittedName>
        <fullName evidence="1">Uncharacterized protein</fullName>
    </submittedName>
</protein>
<keyword evidence="2" id="KW-1185">Reference proteome</keyword>
<organism evidence="1 2">
    <name type="scientific">Microseira wollei NIES-4236</name>
    <dbReference type="NCBI Taxonomy" id="2530354"/>
    <lineage>
        <taxon>Bacteria</taxon>
        <taxon>Bacillati</taxon>
        <taxon>Cyanobacteriota</taxon>
        <taxon>Cyanophyceae</taxon>
        <taxon>Oscillatoriophycideae</taxon>
        <taxon>Aerosakkonematales</taxon>
        <taxon>Aerosakkonemataceae</taxon>
        <taxon>Microseira</taxon>
    </lineage>
</organism>
<name>A0AAV3XJU2_9CYAN</name>
<gene>
    <name evidence="1" type="ORF">MiSe_73910</name>
</gene>
<dbReference type="Proteomes" id="UP001050975">
    <property type="component" value="Unassembled WGS sequence"/>
</dbReference>